<protein>
    <recommendedName>
        <fullName evidence="2">Galectin</fullName>
    </recommendedName>
</protein>
<dbReference type="SMART" id="SM00276">
    <property type="entry name" value="GLECT"/>
    <property type="match status" value="1"/>
</dbReference>
<dbReference type="GO" id="GO:0030246">
    <property type="term" value="F:carbohydrate binding"/>
    <property type="evidence" value="ECO:0000318"/>
    <property type="project" value="GO_Central"/>
</dbReference>
<dbReference type="PhylomeDB" id="E9GIJ6"/>
<dbReference type="SMART" id="SM00908">
    <property type="entry name" value="Gal-bind_lectin"/>
    <property type="match status" value="1"/>
</dbReference>
<dbReference type="PANTHER" id="PTHR11346">
    <property type="entry name" value="GALECTIN"/>
    <property type="match status" value="1"/>
</dbReference>
<keyword evidence="1 2" id="KW-0430">Lectin</keyword>
<accession>E9GIJ6</accession>
<dbReference type="OMA" id="STEQCIF"/>
<dbReference type="Proteomes" id="UP000000305">
    <property type="component" value="Unassembled WGS sequence"/>
</dbReference>
<dbReference type="PROSITE" id="PS51304">
    <property type="entry name" value="GALECTIN"/>
    <property type="match status" value="1"/>
</dbReference>
<dbReference type="InParanoid" id="E9GIJ6"/>
<dbReference type="HOGENOM" id="CLU_037794_3_1_1"/>
<evidence type="ECO:0000256" key="1">
    <source>
        <dbReference type="ARBA" id="ARBA00022734"/>
    </source>
</evidence>
<dbReference type="Gene3D" id="2.60.120.200">
    <property type="match status" value="1"/>
</dbReference>
<dbReference type="PANTHER" id="PTHR11346:SF147">
    <property type="entry name" value="GALECTIN"/>
    <property type="match status" value="1"/>
</dbReference>
<keyword evidence="5" id="KW-1185">Reference proteome</keyword>
<dbReference type="InterPro" id="IPR001079">
    <property type="entry name" value="Galectin_CRD"/>
</dbReference>
<gene>
    <name evidence="4" type="ORF">DAPPUDRAFT_303864</name>
</gene>
<dbReference type="SUPFAM" id="SSF49899">
    <property type="entry name" value="Concanavalin A-like lectins/glucanases"/>
    <property type="match status" value="1"/>
</dbReference>
<dbReference type="KEGG" id="dpx:DAPPUDRAFT_303864"/>
<dbReference type="CDD" id="cd00070">
    <property type="entry name" value="GLECT"/>
    <property type="match status" value="1"/>
</dbReference>
<reference evidence="4 5" key="1">
    <citation type="journal article" date="2011" name="Science">
        <title>The ecoresponsive genome of Daphnia pulex.</title>
        <authorList>
            <person name="Colbourne J.K."/>
            <person name="Pfrender M.E."/>
            <person name="Gilbert D."/>
            <person name="Thomas W.K."/>
            <person name="Tucker A."/>
            <person name="Oakley T.H."/>
            <person name="Tokishita S."/>
            <person name="Aerts A."/>
            <person name="Arnold G.J."/>
            <person name="Basu M.K."/>
            <person name="Bauer D.J."/>
            <person name="Caceres C.E."/>
            <person name="Carmel L."/>
            <person name="Casola C."/>
            <person name="Choi J.H."/>
            <person name="Detter J.C."/>
            <person name="Dong Q."/>
            <person name="Dusheyko S."/>
            <person name="Eads B.D."/>
            <person name="Frohlich T."/>
            <person name="Geiler-Samerotte K.A."/>
            <person name="Gerlach D."/>
            <person name="Hatcher P."/>
            <person name="Jogdeo S."/>
            <person name="Krijgsveld J."/>
            <person name="Kriventseva E.V."/>
            <person name="Kultz D."/>
            <person name="Laforsch C."/>
            <person name="Lindquist E."/>
            <person name="Lopez J."/>
            <person name="Manak J.R."/>
            <person name="Muller J."/>
            <person name="Pangilinan J."/>
            <person name="Patwardhan R.P."/>
            <person name="Pitluck S."/>
            <person name="Pritham E.J."/>
            <person name="Rechtsteiner A."/>
            <person name="Rho M."/>
            <person name="Rogozin I.B."/>
            <person name="Sakarya O."/>
            <person name="Salamov A."/>
            <person name="Schaack S."/>
            <person name="Shapiro H."/>
            <person name="Shiga Y."/>
            <person name="Skalitzky C."/>
            <person name="Smith Z."/>
            <person name="Souvorov A."/>
            <person name="Sung W."/>
            <person name="Tang Z."/>
            <person name="Tsuchiya D."/>
            <person name="Tu H."/>
            <person name="Vos H."/>
            <person name="Wang M."/>
            <person name="Wolf Y.I."/>
            <person name="Yamagata H."/>
            <person name="Yamada T."/>
            <person name="Ye Y."/>
            <person name="Shaw J.R."/>
            <person name="Andrews J."/>
            <person name="Crease T.J."/>
            <person name="Tang H."/>
            <person name="Lucas S.M."/>
            <person name="Robertson H.M."/>
            <person name="Bork P."/>
            <person name="Koonin E.V."/>
            <person name="Zdobnov E.M."/>
            <person name="Grigoriev I.V."/>
            <person name="Lynch M."/>
            <person name="Boore J.L."/>
        </authorList>
    </citation>
    <scope>NUCLEOTIDE SEQUENCE [LARGE SCALE GENOMIC DNA]</scope>
</reference>
<evidence type="ECO:0000259" key="3">
    <source>
        <dbReference type="PROSITE" id="PS51304"/>
    </source>
</evidence>
<dbReference type="eggNOG" id="KOG3587">
    <property type="taxonomic scope" value="Eukaryota"/>
</dbReference>
<dbReference type="Pfam" id="PF00337">
    <property type="entry name" value="Gal-bind_lectin"/>
    <property type="match status" value="1"/>
</dbReference>
<name>E9GIJ6_DAPPU</name>
<evidence type="ECO:0000313" key="4">
    <source>
        <dbReference type="EMBL" id="EFX80744.1"/>
    </source>
</evidence>
<dbReference type="OrthoDB" id="5795596at2759"/>
<dbReference type="EMBL" id="GL732546">
    <property type="protein sequence ID" value="EFX80744.1"/>
    <property type="molecule type" value="Genomic_DNA"/>
</dbReference>
<evidence type="ECO:0000313" key="5">
    <source>
        <dbReference type="Proteomes" id="UP000000305"/>
    </source>
</evidence>
<dbReference type="InterPro" id="IPR013320">
    <property type="entry name" value="ConA-like_dom_sf"/>
</dbReference>
<dbReference type="FunFam" id="2.60.120.200:FF:000213">
    <property type="entry name" value="Galectin"/>
    <property type="match status" value="1"/>
</dbReference>
<sequence length="150" mass="17154">MSKTISIKHPEVPLEHHITDGKLEVGDKVELKGEPLENAVRFSVNFIDSSTEQCIFHLDFRFNEEEPYKRTVVRNTNFPSGTWGAEERADNPLQRGESFKIQIKVSEDRFDVEVNDAHSFDFVHRVSLGNANVIKIKGDVKIKSVKIKEC</sequence>
<dbReference type="InterPro" id="IPR044156">
    <property type="entry name" value="Galectin-like"/>
</dbReference>
<dbReference type="AlphaFoldDB" id="E9GIJ6"/>
<feature type="domain" description="Galectin" evidence="3">
    <location>
        <begin position="15"/>
        <end position="148"/>
    </location>
</feature>
<evidence type="ECO:0000256" key="2">
    <source>
        <dbReference type="RuleBase" id="RU102079"/>
    </source>
</evidence>
<proteinExistence type="predicted"/>
<organism evidence="4 5">
    <name type="scientific">Daphnia pulex</name>
    <name type="common">Water flea</name>
    <dbReference type="NCBI Taxonomy" id="6669"/>
    <lineage>
        <taxon>Eukaryota</taxon>
        <taxon>Metazoa</taxon>
        <taxon>Ecdysozoa</taxon>
        <taxon>Arthropoda</taxon>
        <taxon>Crustacea</taxon>
        <taxon>Branchiopoda</taxon>
        <taxon>Diplostraca</taxon>
        <taxon>Cladocera</taxon>
        <taxon>Anomopoda</taxon>
        <taxon>Daphniidae</taxon>
        <taxon>Daphnia</taxon>
    </lineage>
</organism>